<protein>
    <submittedName>
        <fullName evidence="4">PaaX domain-containing protein, C-domain protein</fullName>
    </submittedName>
</protein>
<gene>
    <name evidence="4" type="ORF">GV791_03430</name>
</gene>
<dbReference type="Pfam" id="PF20803">
    <property type="entry name" value="PaaX_M"/>
    <property type="match status" value="1"/>
</dbReference>
<evidence type="ECO:0000313" key="4">
    <source>
        <dbReference type="EMBL" id="NEW31616.1"/>
    </source>
</evidence>
<dbReference type="Gene3D" id="3.30.70.2650">
    <property type="match status" value="1"/>
</dbReference>
<dbReference type="RefSeq" id="WP_163841649.1">
    <property type="nucleotide sequence ID" value="NZ_AP026975.1"/>
</dbReference>
<evidence type="ECO:0000259" key="3">
    <source>
        <dbReference type="Pfam" id="PF20803"/>
    </source>
</evidence>
<dbReference type="PANTHER" id="PTHR30319:SF1">
    <property type="entry name" value="TRANSCRIPTIONAL REPRESSOR PAAX"/>
    <property type="match status" value="1"/>
</dbReference>
<name>A0A6P1CKB0_9NOCA</name>
<feature type="domain" description="Transcriptional repressor PaaX-like central Cas2-like" evidence="3">
    <location>
        <begin position="93"/>
        <end position="141"/>
    </location>
</feature>
<dbReference type="InterPro" id="IPR012906">
    <property type="entry name" value="PaaX-like_N"/>
</dbReference>
<dbReference type="GO" id="GO:0006351">
    <property type="term" value="P:DNA-templated transcription"/>
    <property type="evidence" value="ECO:0007669"/>
    <property type="project" value="TreeGrafter"/>
</dbReference>
<dbReference type="Gene3D" id="1.10.10.10">
    <property type="entry name" value="Winged helix-like DNA-binding domain superfamily/Winged helix DNA-binding domain"/>
    <property type="match status" value="1"/>
</dbReference>
<dbReference type="AlphaFoldDB" id="A0A6P1CKB0"/>
<dbReference type="InterPro" id="IPR048846">
    <property type="entry name" value="PaaX-like_central"/>
</dbReference>
<accession>A0A6P1CKB0</accession>
<dbReference type="Pfam" id="PF08223">
    <property type="entry name" value="PaaX_C"/>
    <property type="match status" value="1"/>
</dbReference>
<dbReference type="Gene3D" id="1.20.58.1460">
    <property type="match status" value="1"/>
</dbReference>
<dbReference type="PANTHER" id="PTHR30319">
    <property type="entry name" value="PHENYLACETIC ACID REGULATOR-RELATED TRANSCRIPTIONAL REPRESSOR"/>
    <property type="match status" value="1"/>
</dbReference>
<proteinExistence type="predicted"/>
<dbReference type="Proteomes" id="UP000471166">
    <property type="component" value="Unassembled WGS sequence"/>
</dbReference>
<evidence type="ECO:0000259" key="1">
    <source>
        <dbReference type="Pfam" id="PF07848"/>
    </source>
</evidence>
<evidence type="ECO:0000259" key="2">
    <source>
        <dbReference type="Pfam" id="PF08223"/>
    </source>
</evidence>
<dbReference type="Pfam" id="PF07848">
    <property type="entry name" value="PaaX"/>
    <property type="match status" value="1"/>
</dbReference>
<comment type="caution">
    <text evidence="4">The sequence shown here is derived from an EMBL/GenBank/DDBJ whole genome shotgun (WGS) entry which is preliminary data.</text>
</comment>
<feature type="domain" description="Transcriptional repressor PaaX-like C-terminal" evidence="2">
    <location>
        <begin position="186"/>
        <end position="238"/>
    </location>
</feature>
<evidence type="ECO:0000313" key="5">
    <source>
        <dbReference type="Proteomes" id="UP000471166"/>
    </source>
</evidence>
<reference evidence="4 5" key="1">
    <citation type="submission" date="2020-01" db="EMBL/GenBank/DDBJ databases">
        <title>Genetics and antimicrobial susceptibilities of Nocardia species isolated from the soil; a comparison with species isolated from humans.</title>
        <authorList>
            <person name="Carrasco G."/>
            <person name="Monzon S."/>
            <person name="Sansegundo M."/>
            <person name="Garcia E."/>
            <person name="Garrido N."/>
            <person name="Medina M.J."/>
            <person name="Villalon P."/>
            <person name="Ramirez-Arocha A.C."/>
            <person name="Jimenez P."/>
            <person name="Cuesta I."/>
            <person name="Valdezate S."/>
        </authorList>
    </citation>
    <scope>NUCLEOTIDE SEQUENCE [LARGE SCALE GENOMIC DNA]</scope>
    <source>
        <strain evidence="4 5">CNM20110626</strain>
    </source>
</reference>
<feature type="domain" description="Transcriptional repressor PaaX-like N-terminal" evidence="1">
    <location>
        <begin position="14"/>
        <end position="75"/>
    </location>
</feature>
<sequence>MSAAPSPPVRTLTARSAILSVLLGTHPAQAPVGWIVRVGTGLGLQESALRAALTRMVAAGDLERGADATYRLSARLAERQRRQDVAIEQHPGSWAGGWQLAIVMIGAADSTDRAAFRESLRLARFGELREGVWCRPDNIAVDLPETSLRRLSLFTGRPEEPPATLAQRLFQPDRWAERARALLTAFDEADSIAARFEVAAAMVRHLLDDPVLPPELLPDDWPGSEIRARYAGFRTEFYLFAKNLIGEQDLPTG</sequence>
<dbReference type="EMBL" id="JAAGVB010000003">
    <property type="protein sequence ID" value="NEW31616.1"/>
    <property type="molecule type" value="Genomic_DNA"/>
</dbReference>
<dbReference type="InterPro" id="IPR036388">
    <property type="entry name" value="WH-like_DNA-bd_sf"/>
</dbReference>
<dbReference type="InterPro" id="IPR013225">
    <property type="entry name" value="PaaX_C"/>
</dbReference>
<organism evidence="4 5">
    <name type="scientific">Nocardia cyriacigeorgica</name>
    <dbReference type="NCBI Taxonomy" id="135487"/>
    <lineage>
        <taxon>Bacteria</taxon>
        <taxon>Bacillati</taxon>
        <taxon>Actinomycetota</taxon>
        <taxon>Actinomycetes</taxon>
        <taxon>Mycobacteriales</taxon>
        <taxon>Nocardiaceae</taxon>
        <taxon>Nocardia</taxon>
    </lineage>
</organism>